<evidence type="ECO:0000256" key="4">
    <source>
        <dbReference type="ARBA" id="ARBA00022679"/>
    </source>
</evidence>
<evidence type="ECO:0000313" key="9">
    <source>
        <dbReference type="Proteomes" id="UP000186601"/>
    </source>
</evidence>
<dbReference type="InterPro" id="IPR046341">
    <property type="entry name" value="SET_dom_sf"/>
</dbReference>
<dbReference type="GO" id="GO:0032259">
    <property type="term" value="P:methylation"/>
    <property type="evidence" value="ECO:0007669"/>
    <property type="project" value="UniProtKB-KW"/>
</dbReference>
<feature type="compositionally biased region" description="Polar residues" evidence="6">
    <location>
        <begin position="594"/>
        <end position="603"/>
    </location>
</feature>
<feature type="compositionally biased region" description="Low complexity" evidence="6">
    <location>
        <begin position="737"/>
        <end position="750"/>
    </location>
</feature>
<accession>A0A2R6NZ89</accession>
<feature type="compositionally biased region" description="Polar residues" evidence="6">
    <location>
        <begin position="417"/>
        <end position="433"/>
    </location>
</feature>
<gene>
    <name evidence="8" type="ORF">PHLCEN_2v6465</name>
</gene>
<dbReference type="Gene3D" id="2.170.270.10">
    <property type="entry name" value="SET domain"/>
    <property type="match status" value="1"/>
</dbReference>
<dbReference type="InterPro" id="IPR050973">
    <property type="entry name" value="H3K9_Histone-Lys_N-MTase"/>
</dbReference>
<feature type="region of interest" description="Disordered" evidence="6">
    <location>
        <begin position="32"/>
        <end position="86"/>
    </location>
</feature>
<keyword evidence="5" id="KW-0949">S-adenosyl-L-methionine</keyword>
<dbReference type="PANTHER" id="PTHR46223">
    <property type="entry name" value="HISTONE-LYSINE N-METHYLTRANSFERASE SUV39H"/>
    <property type="match status" value="1"/>
</dbReference>
<dbReference type="PANTHER" id="PTHR46223:SF3">
    <property type="entry name" value="HISTONE-LYSINE N-METHYLTRANSFERASE SET-23"/>
    <property type="match status" value="1"/>
</dbReference>
<feature type="compositionally biased region" description="Low complexity" evidence="6">
    <location>
        <begin position="643"/>
        <end position="656"/>
    </location>
</feature>
<feature type="compositionally biased region" description="Basic and acidic residues" evidence="6">
    <location>
        <begin position="577"/>
        <end position="593"/>
    </location>
</feature>
<dbReference type="GO" id="GO:0005634">
    <property type="term" value="C:nucleus"/>
    <property type="evidence" value="ECO:0007669"/>
    <property type="project" value="InterPro"/>
</dbReference>
<keyword evidence="4" id="KW-0808">Transferase</keyword>
<dbReference type="SMART" id="SM00468">
    <property type="entry name" value="PreSET"/>
    <property type="match status" value="1"/>
</dbReference>
<evidence type="ECO:0000313" key="8">
    <source>
        <dbReference type="EMBL" id="PSR81130.1"/>
    </source>
</evidence>
<name>A0A2R6NZ89_9APHY</name>
<keyword evidence="3" id="KW-0489">Methyltransferase</keyword>
<evidence type="ECO:0000256" key="3">
    <source>
        <dbReference type="ARBA" id="ARBA00022603"/>
    </source>
</evidence>
<feature type="domain" description="Pre-SET" evidence="7">
    <location>
        <begin position="1200"/>
        <end position="1274"/>
    </location>
</feature>
<feature type="region of interest" description="Disordered" evidence="6">
    <location>
        <begin position="902"/>
        <end position="931"/>
    </location>
</feature>
<feature type="compositionally biased region" description="Low complexity" evidence="6">
    <location>
        <begin position="1044"/>
        <end position="1055"/>
    </location>
</feature>
<feature type="compositionally biased region" description="Polar residues" evidence="6">
    <location>
        <begin position="218"/>
        <end position="237"/>
    </location>
</feature>
<sequence>MSPLPRWEPLRGKSFKRNISKIADFDLSMRVAASSSSTTPSEDDILASSQEMRDELDQTPPSTTPPNHKRKLVDGGSSTAGPYKRSRLALSVERHLTDNGMSVIASSLPKVHSFQDGRLQATSSRAVQLPSTQPLPRRPPAALTEKPTRGVPPLPPRSPPVVSRSPVASGSIFATKPHLSRSSTPPEPRRNVARKSTGMRPRRRINKGSGQGILPVSGLSSSAPIASGSKGESVSTSARDRDPRPSTSSTDEDLPSVGEIIRDSLKRNPPKPASDNSANAKKAKRRVTLANFSDVINLVSDGDEVSPASKVINKTRPSRRQSLPHDVIEIIDSDDEPPTYKPSKKSMSVNKTPSIPPEDVIVISDSDGDARSVGLPARGASDGGTARSGIEAGHTEPIPAVRATSVPPSIEPPQEAPLSNSSGESIPVASTVSTTTNLRKLPLFYPSDESTPPVTPPHDLSSPSTPSHGEIIPTPLSPSHGDTDMQVDVDGQYTREDQGNHFSECTPTDSPIEVPHNRLQNESPNIDTIVPALDDMAIANSTNTSVPSVDGDARLSDGGKDVVSLSVRSAAAGKAVRLSERSDEGVHHMDSSDASRPSVTPSLPFSMEGFAGPRLEGLGGDDQDSVDAASPIKPLGDVHSFKSPSSSPMRSPSRSIIPVKVRGSLYGGTGGFFKAVHRRRSSVNSPNITSGTLDPEPGPSYTHSSPPPPAATEEPAPSDALLSPLTTPQAPSPDANAATESPSAPPTSSELMQTSLTDVIPDVQAAVSGVPLQFPVMRSHSGHKQEKSAQSALKATLINASFKVAEVSHSYIDLTISDSEDDYTRPAREADEAAALESTKRLAALLPDVLADTPPKIGPAHPDSLRASAALEARPGVEPTGSSAPRLDKIRFFMPRTLGKARQNDTQFRAPIPAQGESYPDPGKDPQHSDNAEDIYAENSTVSVTSKRLRDTLPFYESRVLPLRLPISPEKSVTPGEDDEDERQCASMLLDSDTSDSINDNTILESMNHSSPIEMTMTDEVWSVPRSLSTRTGLRRNPERASSRRSSSSASSLSLPDPPAHRGSNPRIQAPRTYSGVSNILVPALDQVHIDGLELDVYSWKKSGADLAMEFANVYALARDLPHDAQDRVNSLDDVARRGSQLILFESLMSENTASDEPGAPDIKVINDVDDELTPPFEFHYSNLMWHSDNVPRPDLDHLRSCECHGSCSADAKKCACVVRQQEAYIAGGYTTTTGFVYDARGKLRSELHSFPIFECNAFCGCDDRCRNRVVQHGRKLRINIQKTVNKGWGIFADERIPANTFVGIYAGEYLTDAEGNERGT</sequence>
<feature type="compositionally biased region" description="Pro residues" evidence="6">
    <location>
        <begin position="150"/>
        <end position="159"/>
    </location>
</feature>
<dbReference type="GO" id="GO:0008270">
    <property type="term" value="F:zinc ion binding"/>
    <property type="evidence" value="ECO:0007669"/>
    <property type="project" value="InterPro"/>
</dbReference>
<dbReference type="EMBL" id="MLYV02000625">
    <property type="protein sequence ID" value="PSR81130.1"/>
    <property type="molecule type" value="Genomic_DNA"/>
</dbReference>
<dbReference type="STRING" id="98765.A0A2R6NZ89"/>
<keyword evidence="2" id="KW-0158">Chromosome</keyword>
<evidence type="ECO:0000256" key="2">
    <source>
        <dbReference type="ARBA" id="ARBA00022454"/>
    </source>
</evidence>
<feature type="region of interest" description="Disordered" evidence="6">
    <location>
        <begin position="677"/>
        <end position="751"/>
    </location>
</feature>
<feature type="region of interest" description="Disordered" evidence="6">
    <location>
        <begin position="115"/>
        <end position="433"/>
    </location>
</feature>
<feature type="compositionally biased region" description="Low complexity" evidence="6">
    <location>
        <begin position="711"/>
        <end position="720"/>
    </location>
</feature>
<feature type="region of interest" description="Disordered" evidence="6">
    <location>
        <begin position="576"/>
        <end position="656"/>
    </location>
</feature>
<comment type="caution">
    <text evidence="8">The sequence shown here is derived from an EMBL/GenBank/DDBJ whole genome shotgun (WGS) entry which is preliminary data.</text>
</comment>
<comment type="subcellular location">
    <subcellularLocation>
        <location evidence="1">Chromosome</location>
    </subcellularLocation>
</comment>
<evidence type="ECO:0000256" key="5">
    <source>
        <dbReference type="ARBA" id="ARBA00022691"/>
    </source>
</evidence>
<feature type="compositionally biased region" description="Polar residues" evidence="6">
    <location>
        <begin position="120"/>
        <end position="134"/>
    </location>
</feature>
<dbReference type="OrthoDB" id="308383at2759"/>
<feature type="region of interest" description="Disordered" evidence="6">
    <location>
        <begin position="1024"/>
        <end position="1071"/>
    </location>
</feature>
<keyword evidence="9" id="KW-1185">Reference proteome</keyword>
<feature type="region of interest" description="Disordered" evidence="6">
    <location>
        <begin position="446"/>
        <end position="482"/>
    </location>
</feature>
<dbReference type="GO" id="GO:0042054">
    <property type="term" value="F:histone methyltransferase activity"/>
    <property type="evidence" value="ECO:0007669"/>
    <property type="project" value="InterPro"/>
</dbReference>
<dbReference type="GO" id="GO:0005694">
    <property type="term" value="C:chromosome"/>
    <property type="evidence" value="ECO:0007669"/>
    <property type="project" value="UniProtKB-SubCell"/>
</dbReference>
<dbReference type="InterPro" id="IPR007728">
    <property type="entry name" value="Pre-SET_dom"/>
</dbReference>
<organism evidence="8 9">
    <name type="scientific">Hermanssonia centrifuga</name>
    <dbReference type="NCBI Taxonomy" id="98765"/>
    <lineage>
        <taxon>Eukaryota</taxon>
        <taxon>Fungi</taxon>
        <taxon>Dikarya</taxon>
        <taxon>Basidiomycota</taxon>
        <taxon>Agaricomycotina</taxon>
        <taxon>Agaricomycetes</taxon>
        <taxon>Polyporales</taxon>
        <taxon>Meruliaceae</taxon>
        <taxon>Hermanssonia</taxon>
    </lineage>
</organism>
<feature type="compositionally biased region" description="Basic and acidic residues" evidence="6">
    <location>
        <begin position="922"/>
        <end position="931"/>
    </location>
</feature>
<dbReference type="PROSITE" id="PS50867">
    <property type="entry name" value="PRE_SET"/>
    <property type="match status" value="1"/>
</dbReference>
<evidence type="ECO:0000259" key="7">
    <source>
        <dbReference type="PROSITE" id="PS50867"/>
    </source>
</evidence>
<dbReference type="Pfam" id="PF05033">
    <property type="entry name" value="Pre-SET"/>
    <property type="match status" value="1"/>
</dbReference>
<protein>
    <recommendedName>
        <fullName evidence="7">Pre-SET domain-containing protein</fullName>
    </recommendedName>
</protein>
<dbReference type="SUPFAM" id="SSF82199">
    <property type="entry name" value="SET domain"/>
    <property type="match status" value="1"/>
</dbReference>
<evidence type="ECO:0000256" key="1">
    <source>
        <dbReference type="ARBA" id="ARBA00004286"/>
    </source>
</evidence>
<reference evidence="8 9" key="1">
    <citation type="submission" date="2018-02" db="EMBL/GenBank/DDBJ databases">
        <title>Genome sequence of the basidiomycete white-rot fungus Phlebia centrifuga.</title>
        <authorList>
            <person name="Granchi Z."/>
            <person name="Peng M."/>
            <person name="de Vries R.P."/>
            <person name="Hilden K."/>
            <person name="Makela M.R."/>
            <person name="Grigoriev I."/>
            <person name="Riley R."/>
        </authorList>
    </citation>
    <scope>NUCLEOTIDE SEQUENCE [LARGE SCALE GENOMIC DNA]</scope>
    <source>
        <strain evidence="8 9">FBCC195</strain>
    </source>
</reference>
<proteinExistence type="predicted"/>
<evidence type="ECO:0000256" key="6">
    <source>
        <dbReference type="SAM" id="MobiDB-lite"/>
    </source>
</evidence>
<feature type="compositionally biased region" description="Polar residues" evidence="6">
    <location>
        <begin position="682"/>
        <end position="692"/>
    </location>
</feature>
<dbReference type="Proteomes" id="UP000186601">
    <property type="component" value="Unassembled WGS sequence"/>
</dbReference>